<feature type="non-terminal residue" evidence="1">
    <location>
        <position position="1"/>
    </location>
</feature>
<dbReference type="EMBL" id="ML179398">
    <property type="protein sequence ID" value="THU88729.1"/>
    <property type="molecule type" value="Genomic_DNA"/>
</dbReference>
<organism evidence="1 2">
    <name type="scientific">Dendrothele bispora (strain CBS 962.96)</name>
    <dbReference type="NCBI Taxonomy" id="1314807"/>
    <lineage>
        <taxon>Eukaryota</taxon>
        <taxon>Fungi</taxon>
        <taxon>Dikarya</taxon>
        <taxon>Basidiomycota</taxon>
        <taxon>Agaricomycotina</taxon>
        <taxon>Agaricomycetes</taxon>
        <taxon>Agaricomycetidae</taxon>
        <taxon>Agaricales</taxon>
        <taxon>Agaricales incertae sedis</taxon>
        <taxon>Dendrothele</taxon>
    </lineage>
</organism>
<feature type="non-terminal residue" evidence="1">
    <location>
        <position position="53"/>
    </location>
</feature>
<sequence>TSTFSASSIGFESDWSPIYFVFHFTQTNRQREQQDPGVPVDVKVDFPGVGRRL</sequence>
<keyword evidence="2" id="KW-1185">Reference proteome</keyword>
<reference evidence="1 2" key="1">
    <citation type="journal article" date="2019" name="Nat. Ecol. Evol.">
        <title>Megaphylogeny resolves global patterns of mushroom evolution.</title>
        <authorList>
            <person name="Varga T."/>
            <person name="Krizsan K."/>
            <person name="Foldi C."/>
            <person name="Dima B."/>
            <person name="Sanchez-Garcia M."/>
            <person name="Sanchez-Ramirez S."/>
            <person name="Szollosi G.J."/>
            <person name="Szarkandi J.G."/>
            <person name="Papp V."/>
            <person name="Albert L."/>
            <person name="Andreopoulos W."/>
            <person name="Angelini C."/>
            <person name="Antonin V."/>
            <person name="Barry K.W."/>
            <person name="Bougher N.L."/>
            <person name="Buchanan P."/>
            <person name="Buyck B."/>
            <person name="Bense V."/>
            <person name="Catcheside P."/>
            <person name="Chovatia M."/>
            <person name="Cooper J."/>
            <person name="Damon W."/>
            <person name="Desjardin D."/>
            <person name="Finy P."/>
            <person name="Geml J."/>
            <person name="Haridas S."/>
            <person name="Hughes K."/>
            <person name="Justo A."/>
            <person name="Karasinski D."/>
            <person name="Kautmanova I."/>
            <person name="Kiss B."/>
            <person name="Kocsube S."/>
            <person name="Kotiranta H."/>
            <person name="LaButti K.M."/>
            <person name="Lechner B.E."/>
            <person name="Liimatainen K."/>
            <person name="Lipzen A."/>
            <person name="Lukacs Z."/>
            <person name="Mihaltcheva S."/>
            <person name="Morgado L.N."/>
            <person name="Niskanen T."/>
            <person name="Noordeloos M.E."/>
            <person name="Ohm R.A."/>
            <person name="Ortiz-Santana B."/>
            <person name="Ovrebo C."/>
            <person name="Racz N."/>
            <person name="Riley R."/>
            <person name="Savchenko A."/>
            <person name="Shiryaev A."/>
            <person name="Soop K."/>
            <person name="Spirin V."/>
            <person name="Szebenyi C."/>
            <person name="Tomsovsky M."/>
            <person name="Tulloss R.E."/>
            <person name="Uehling J."/>
            <person name="Grigoriev I.V."/>
            <person name="Vagvolgyi C."/>
            <person name="Papp T."/>
            <person name="Martin F.M."/>
            <person name="Miettinen O."/>
            <person name="Hibbett D.S."/>
            <person name="Nagy L.G."/>
        </authorList>
    </citation>
    <scope>NUCLEOTIDE SEQUENCE [LARGE SCALE GENOMIC DNA]</scope>
    <source>
        <strain evidence="1 2">CBS 962.96</strain>
    </source>
</reference>
<gene>
    <name evidence="1" type="ORF">K435DRAFT_781930</name>
</gene>
<accession>A0A4S8LI22</accession>
<name>A0A4S8LI22_DENBC</name>
<evidence type="ECO:0000313" key="1">
    <source>
        <dbReference type="EMBL" id="THU88729.1"/>
    </source>
</evidence>
<proteinExistence type="predicted"/>
<protein>
    <submittedName>
        <fullName evidence="1">Uncharacterized protein</fullName>
    </submittedName>
</protein>
<dbReference type="Proteomes" id="UP000297245">
    <property type="component" value="Unassembled WGS sequence"/>
</dbReference>
<dbReference type="AlphaFoldDB" id="A0A4S8LI22"/>
<evidence type="ECO:0000313" key="2">
    <source>
        <dbReference type="Proteomes" id="UP000297245"/>
    </source>
</evidence>